<dbReference type="GeneID" id="94545851"/>
<gene>
    <name evidence="1" type="ORF">DFP99_0276</name>
</gene>
<protein>
    <submittedName>
        <fullName evidence="1">Lysophospholipase L1-like esterase</fullName>
    </submittedName>
</protein>
<dbReference type="GO" id="GO:0004622">
    <property type="term" value="F:phosphatidylcholine lysophospholipase activity"/>
    <property type="evidence" value="ECO:0007669"/>
    <property type="project" value="TreeGrafter"/>
</dbReference>
<name>A0A288QVY3_9LACO</name>
<organism evidence="1 2">
    <name type="scientific">Weissella soli</name>
    <dbReference type="NCBI Taxonomy" id="155866"/>
    <lineage>
        <taxon>Bacteria</taxon>
        <taxon>Bacillati</taxon>
        <taxon>Bacillota</taxon>
        <taxon>Bacilli</taxon>
        <taxon>Lactobacillales</taxon>
        <taxon>Lactobacillaceae</taxon>
        <taxon>Weissella</taxon>
    </lineage>
</organism>
<dbReference type="RefSeq" id="WP_070229926.1">
    <property type="nucleotide sequence ID" value="NZ_BJYO01000002.1"/>
</dbReference>
<dbReference type="PANTHER" id="PTHR30383:SF27">
    <property type="entry name" value="SPORE GERMINATION LIPASE LIPC"/>
    <property type="match status" value="1"/>
</dbReference>
<dbReference type="InterPro" id="IPR036514">
    <property type="entry name" value="SGNH_hydro_sf"/>
</dbReference>
<evidence type="ECO:0000313" key="1">
    <source>
        <dbReference type="EMBL" id="RDL11857.1"/>
    </source>
</evidence>
<sequence>MGKYYFKIGLILMSLMLTMQGSPALAAENIPRADRKKTVRIVAVGDSLTEGVGDTTNQQGYTKRIARSLKKQFKTTKFKTANYGKAGDRSDQILQRVQLNAAAVKDIKRADVVLLTVGGNDLQQTLFTAIFAQSKSQINHKVAKSLPTYSNKLTKLVKYIRKNNADASIFIFGNYNPLYVYFANRTDLNIAVKQYNAVNLAKAALETNMYYVSTFKRLTYGQYQTTAARAKLVKVAKSANRGSVKNKLVEEALTEKDHEKNAYITTLDHYHPNDKGYDAMTKLLKIKMVAHQEGWLQK</sequence>
<evidence type="ECO:0000313" key="2">
    <source>
        <dbReference type="Proteomes" id="UP000254912"/>
    </source>
</evidence>
<dbReference type="EMBL" id="QRAS01000001">
    <property type="protein sequence ID" value="RDL11857.1"/>
    <property type="molecule type" value="Genomic_DNA"/>
</dbReference>
<dbReference type="KEGG" id="wso:WSWS_00646"/>
<accession>A0A288QVY3</accession>
<dbReference type="Proteomes" id="UP000254912">
    <property type="component" value="Unassembled WGS sequence"/>
</dbReference>
<dbReference type="InterPro" id="IPR051532">
    <property type="entry name" value="Ester_Hydrolysis_Enzymes"/>
</dbReference>
<dbReference type="PANTHER" id="PTHR30383">
    <property type="entry name" value="THIOESTERASE 1/PROTEASE 1/LYSOPHOSPHOLIPASE L1"/>
    <property type="match status" value="1"/>
</dbReference>
<dbReference type="InterPro" id="IPR013830">
    <property type="entry name" value="SGNH_hydro"/>
</dbReference>
<proteinExistence type="predicted"/>
<keyword evidence="2" id="KW-1185">Reference proteome</keyword>
<dbReference type="Gene3D" id="3.40.50.1110">
    <property type="entry name" value="SGNH hydrolase"/>
    <property type="match status" value="1"/>
</dbReference>
<dbReference type="Pfam" id="PF13472">
    <property type="entry name" value="Lipase_GDSL_2"/>
    <property type="match status" value="1"/>
</dbReference>
<comment type="caution">
    <text evidence="1">The sequence shown here is derived from an EMBL/GenBank/DDBJ whole genome shotgun (WGS) entry which is preliminary data.</text>
</comment>
<dbReference type="AlphaFoldDB" id="A0A288QVY3"/>
<dbReference type="SUPFAM" id="SSF52266">
    <property type="entry name" value="SGNH hydrolase"/>
    <property type="match status" value="1"/>
</dbReference>
<reference evidence="1 2" key="1">
    <citation type="submission" date="2018-07" db="EMBL/GenBank/DDBJ databases">
        <title>Genomic Encyclopedia of Type Strains, Phase III (KMG-III): the genomes of soil and plant-associated and newly described type strains.</title>
        <authorList>
            <person name="Whitman W."/>
        </authorList>
    </citation>
    <scope>NUCLEOTIDE SEQUENCE [LARGE SCALE GENOMIC DNA]</scope>
    <source>
        <strain evidence="1 2">CECT 7031</strain>
    </source>
</reference>